<dbReference type="Proteomes" id="UP000078504">
    <property type="component" value="Unassembled WGS sequence"/>
</dbReference>
<dbReference type="EMBL" id="LXEP01000049">
    <property type="protein sequence ID" value="OAT16722.1"/>
    <property type="molecule type" value="Genomic_DNA"/>
</dbReference>
<protein>
    <recommendedName>
        <fullName evidence="3">Phage protein</fullName>
    </recommendedName>
</protein>
<dbReference type="RefSeq" id="WP_245163537.1">
    <property type="nucleotide sequence ID" value="NZ_LXEP01000049.1"/>
</dbReference>
<sequence length="55" mass="6114">MLTLGMTNGDYQEVVLGFYYSQEKCEAAAIEQHVSGECYPVDEIIHSGEQPAMTE</sequence>
<comment type="caution">
    <text evidence="1">The sequence shown here is derived from an EMBL/GenBank/DDBJ whole genome shotgun (WGS) entry which is preliminary data.</text>
</comment>
<gene>
    <name evidence="1" type="ORF">M977_04532</name>
</gene>
<dbReference type="Pfam" id="PF07358">
    <property type="entry name" value="DUF1482"/>
    <property type="match status" value="1"/>
</dbReference>
<name>A0A1B7HM47_9ENTR</name>
<dbReference type="PATRIC" id="fig|1354253.4.peg.4660"/>
<dbReference type="AlphaFoldDB" id="A0A1B7HM47"/>
<evidence type="ECO:0000313" key="2">
    <source>
        <dbReference type="Proteomes" id="UP000078504"/>
    </source>
</evidence>
<organism evidence="1 2">
    <name type="scientific">Buttiauxella gaviniae ATCC 51604</name>
    <dbReference type="NCBI Taxonomy" id="1354253"/>
    <lineage>
        <taxon>Bacteria</taxon>
        <taxon>Pseudomonadati</taxon>
        <taxon>Pseudomonadota</taxon>
        <taxon>Gammaproteobacteria</taxon>
        <taxon>Enterobacterales</taxon>
        <taxon>Enterobacteriaceae</taxon>
        <taxon>Buttiauxella</taxon>
    </lineage>
</organism>
<accession>A0A1B7HM47</accession>
<reference evidence="1 2" key="1">
    <citation type="submission" date="2016-04" db="EMBL/GenBank/DDBJ databases">
        <title>ATOL: Assembling a taxonomically balanced genome-scale reconstruction of the evolutionary history of the Enterobacteriaceae.</title>
        <authorList>
            <person name="Plunkett G.III."/>
            <person name="Neeno-Eckwall E.C."/>
            <person name="Glasner J.D."/>
            <person name="Perna N.T."/>
        </authorList>
    </citation>
    <scope>NUCLEOTIDE SEQUENCE [LARGE SCALE GENOMIC DNA]</scope>
    <source>
        <strain evidence="1 2">ATCC 51604</strain>
    </source>
</reference>
<proteinExistence type="predicted"/>
<dbReference type="InterPro" id="IPR009954">
    <property type="entry name" value="DUF1482"/>
</dbReference>
<evidence type="ECO:0008006" key="3">
    <source>
        <dbReference type="Google" id="ProtNLM"/>
    </source>
</evidence>
<evidence type="ECO:0000313" key="1">
    <source>
        <dbReference type="EMBL" id="OAT16722.1"/>
    </source>
</evidence>